<sequence length="375" mass="42016">MQKLQGGSGIPAVIGNRTFHNREYLCQRESGERRKMAEIGRIQTLLFVIPMLQFTDPVFGQFSYFLVNGGHDITLPCETVKVAQDKCNSTDWLYEALGSSKEVKLVKLGTISEEAKSKPDRLSVTEKCSLLIKKVTDEDVGLYTCKQILQVGKRRESTQIHLSLVTITERMDDKNVTLNCSVSSFGGRRYTVKWLCQGTDVETDSKYLVVSLTYWYTTVSLVESRVPSGSVLNSFTCEVTDRFTGKVNWFPSRPQQTGLLRLIIVSVGLLTLIIIVVAVDIWTRTKGKKSQMDKNTVSKKLSDLTKQSSICTTLISFFSVSWLGLWFRSVCGWNVVSVNPCIVSDKWMSDALICSNHHQGSSLEQGTELQLFSTA</sequence>
<reference evidence="3 4" key="1">
    <citation type="submission" date="2019-02" db="EMBL/GenBank/DDBJ databases">
        <title>Opniocepnalus argus genome.</title>
        <authorList>
            <person name="Zhou C."/>
            <person name="Xiao S."/>
        </authorList>
    </citation>
    <scope>NUCLEOTIDE SEQUENCE [LARGE SCALE GENOMIC DNA]</scope>
    <source>
        <strain evidence="3">OARG1902GOOAL</strain>
        <tissue evidence="3">Muscle</tissue>
    </source>
</reference>
<keyword evidence="4" id="KW-1185">Reference proteome</keyword>
<dbReference type="GO" id="GO:0070374">
    <property type="term" value="P:positive regulation of ERK1 and ERK2 cascade"/>
    <property type="evidence" value="ECO:0007669"/>
    <property type="project" value="TreeGrafter"/>
</dbReference>
<keyword evidence="1" id="KW-1133">Transmembrane helix</keyword>
<dbReference type="GO" id="GO:0009897">
    <property type="term" value="C:external side of plasma membrane"/>
    <property type="evidence" value="ECO:0007669"/>
    <property type="project" value="TreeGrafter"/>
</dbReference>
<dbReference type="Gene3D" id="2.60.40.10">
    <property type="entry name" value="Immunoglobulins"/>
    <property type="match status" value="2"/>
</dbReference>
<dbReference type="PANTHER" id="PTHR11422:SF5">
    <property type="entry name" value="DIVERSE IMMUNOGLOBULIN DOMAIN-CONTAINING PROTEIN 1.1 ISOFORM X1-RELATED"/>
    <property type="match status" value="1"/>
</dbReference>
<reference evidence="4" key="2">
    <citation type="submission" date="2019-02" db="EMBL/GenBank/DDBJ databases">
        <title>Opniocepnalus argus Var Kimnra genome.</title>
        <authorList>
            <person name="Zhou C."/>
            <person name="Xiao S."/>
        </authorList>
    </citation>
    <scope>NUCLEOTIDE SEQUENCE [LARGE SCALE GENOMIC DNA]</scope>
</reference>
<dbReference type="InterPro" id="IPR013783">
    <property type="entry name" value="Ig-like_fold"/>
</dbReference>
<dbReference type="InterPro" id="IPR013106">
    <property type="entry name" value="Ig_V-set"/>
</dbReference>
<dbReference type="PROSITE" id="PS50835">
    <property type="entry name" value="IG_LIKE"/>
    <property type="match status" value="2"/>
</dbReference>
<accession>A0A6G1QL19</accession>
<dbReference type="EMBL" id="CM015729">
    <property type="protein sequence ID" value="KAF3703164.1"/>
    <property type="molecule type" value="Genomic_DNA"/>
</dbReference>
<dbReference type="GO" id="GO:1990782">
    <property type="term" value="F:protein tyrosine kinase binding"/>
    <property type="evidence" value="ECO:0007669"/>
    <property type="project" value="TreeGrafter"/>
</dbReference>
<feature type="domain" description="Ig-like" evidence="2">
    <location>
        <begin position="172"/>
        <end position="248"/>
    </location>
</feature>
<dbReference type="Pfam" id="PF07686">
    <property type="entry name" value="V-set"/>
    <property type="match status" value="1"/>
</dbReference>
<dbReference type="GO" id="GO:0035723">
    <property type="term" value="P:interleukin-15-mediated signaling pathway"/>
    <property type="evidence" value="ECO:0007669"/>
    <property type="project" value="TreeGrafter"/>
</dbReference>
<proteinExistence type="predicted"/>
<feature type="domain" description="Ig-like" evidence="2">
    <location>
        <begin position="50"/>
        <end position="145"/>
    </location>
</feature>
<dbReference type="Pfam" id="PF07654">
    <property type="entry name" value="C1-set"/>
    <property type="match status" value="1"/>
</dbReference>
<dbReference type="PANTHER" id="PTHR11422">
    <property type="entry name" value="T-CELL SURFACE GLYCOPROTEIN CD4"/>
    <property type="match status" value="1"/>
</dbReference>
<dbReference type="InterPro" id="IPR007110">
    <property type="entry name" value="Ig-like_dom"/>
</dbReference>
<dbReference type="InterPro" id="IPR036179">
    <property type="entry name" value="Ig-like_dom_sf"/>
</dbReference>
<dbReference type="GO" id="GO:0042110">
    <property type="term" value="P:T cell activation"/>
    <property type="evidence" value="ECO:0007669"/>
    <property type="project" value="TreeGrafter"/>
</dbReference>
<feature type="transmembrane region" description="Helical" evidence="1">
    <location>
        <begin position="259"/>
        <end position="283"/>
    </location>
</feature>
<dbReference type="AlphaFoldDB" id="A0A6G1QL19"/>
<gene>
    <name evidence="3" type="ORF">EXN66_Car018852</name>
</gene>
<dbReference type="SUPFAM" id="SSF48726">
    <property type="entry name" value="Immunoglobulin"/>
    <property type="match status" value="2"/>
</dbReference>
<dbReference type="Proteomes" id="UP000503349">
    <property type="component" value="Chromosome 18"/>
</dbReference>
<evidence type="ECO:0000313" key="3">
    <source>
        <dbReference type="EMBL" id="KAF3703164.1"/>
    </source>
</evidence>
<name>A0A6G1QL19_CHAAH</name>
<organism evidence="3 4">
    <name type="scientific">Channa argus</name>
    <name type="common">Northern snakehead</name>
    <name type="synonym">Ophicephalus argus</name>
    <dbReference type="NCBI Taxonomy" id="215402"/>
    <lineage>
        <taxon>Eukaryota</taxon>
        <taxon>Metazoa</taxon>
        <taxon>Chordata</taxon>
        <taxon>Craniata</taxon>
        <taxon>Vertebrata</taxon>
        <taxon>Euteleostomi</taxon>
        <taxon>Actinopterygii</taxon>
        <taxon>Neopterygii</taxon>
        <taxon>Teleostei</taxon>
        <taxon>Neoteleostei</taxon>
        <taxon>Acanthomorphata</taxon>
        <taxon>Anabantaria</taxon>
        <taxon>Anabantiformes</taxon>
        <taxon>Channoidei</taxon>
        <taxon>Channidae</taxon>
        <taxon>Channa</taxon>
    </lineage>
</organism>
<evidence type="ECO:0000256" key="1">
    <source>
        <dbReference type="SAM" id="Phobius"/>
    </source>
</evidence>
<protein>
    <recommendedName>
        <fullName evidence="2">Ig-like domain-containing protein</fullName>
    </recommendedName>
</protein>
<keyword evidence="1" id="KW-0472">Membrane</keyword>
<evidence type="ECO:0000313" key="4">
    <source>
        <dbReference type="Proteomes" id="UP000503349"/>
    </source>
</evidence>
<dbReference type="InterPro" id="IPR003597">
    <property type="entry name" value="Ig_C1-set"/>
</dbReference>
<evidence type="ECO:0000259" key="2">
    <source>
        <dbReference type="PROSITE" id="PS50835"/>
    </source>
</evidence>
<keyword evidence="1" id="KW-0812">Transmembrane</keyword>
<dbReference type="GO" id="GO:0045121">
    <property type="term" value="C:membrane raft"/>
    <property type="evidence" value="ECO:0007669"/>
    <property type="project" value="TreeGrafter"/>
</dbReference>
<dbReference type="GO" id="GO:0042289">
    <property type="term" value="F:MHC class II protein binding"/>
    <property type="evidence" value="ECO:0007669"/>
    <property type="project" value="TreeGrafter"/>
</dbReference>